<evidence type="ECO:0000313" key="1">
    <source>
        <dbReference type="EMBL" id="JAI08393.1"/>
    </source>
</evidence>
<proteinExistence type="predicted"/>
<sequence>MCKWTKIAFAYQLTGSLGKQISPGVCLVNGYGQHRDTMSFPLETLLGITDQKVLVETCADLCLLGQYNHFSTPCSRGVSFFPVINVRLTSKRNSSHHTHCTLSLYLYS</sequence>
<reference evidence="1" key="2">
    <citation type="journal article" date="2015" name="Fish Shellfish Immunol.">
        <title>Early steps in the European eel (Anguilla anguilla)-Vibrio vulnificus interaction in the gills: Role of the RtxA13 toxin.</title>
        <authorList>
            <person name="Callol A."/>
            <person name="Pajuelo D."/>
            <person name="Ebbesson L."/>
            <person name="Teles M."/>
            <person name="MacKenzie S."/>
            <person name="Amaro C."/>
        </authorList>
    </citation>
    <scope>NUCLEOTIDE SEQUENCE</scope>
</reference>
<name>A0A0E9Y078_ANGAN</name>
<protein>
    <submittedName>
        <fullName evidence="1">Uncharacterized protein</fullName>
    </submittedName>
</protein>
<reference evidence="1" key="1">
    <citation type="submission" date="2014-11" db="EMBL/GenBank/DDBJ databases">
        <authorList>
            <person name="Amaro Gonzalez C."/>
        </authorList>
    </citation>
    <scope>NUCLEOTIDE SEQUENCE</scope>
</reference>
<organism evidence="1">
    <name type="scientific">Anguilla anguilla</name>
    <name type="common">European freshwater eel</name>
    <name type="synonym">Muraena anguilla</name>
    <dbReference type="NCBI Taxonomy" id="7936"/>
    <lineage>
        <taxon>Eukaryota</taxon>
        <taxon>Metazoa</taxon>
        <taxon>Chordata</taxon>
        <taxon>Craniata</taxon>
        <taxon>Vertebrata</taxon>
        <taxon>Euteleostomi</taxon>
        <taxon>Actinopterygii</taxon>
        <taxon>Neopterygii</taxon>
        <taxon>Teleostei</taxon>
        <taxon>Anguilliformes</taxon>
        <taxon>Anguillidae</taxon>
        <taxon>Anguilla</taxon>
    </lineage>
</organism>
<accession>A0A0E9Y078</accession>
<dbReference type="AlphaFoldDB" id="A0A0E9Y078"/>
<dbReference type="EMBL" id="GBXM01000185">
    <property type="protein sequence ID" value="JAI08393.1"/>
    <property type="molecule type" value="Transcribed_RNA"/>
</dbReference>